<evidence type="ECO:0000313" key="2">
    <source>
        <dbReference type="Proteomes" id="UP000663981"/>
    </source>
</evidence>
<keyword evidence="2" id="KW-1185">Reference proteome</keyword>
<accession>A0ABS3NA93</accession>
<dbReference type="Proteomes" id="UP000663981">
    <property type="component" value="Unassembled WGS sequence"/>
</dbReference>
<reference evidence="1 2" key="1">
    <citation type="submission" date="2021-03" db="EMBL/GenBank/DDBJ databases">
        <title>Whole genome sequence of Metabacillus bambusae BG109.</title>
        <authorList>
            <person name="Jeong J.W."/>
        </authorList>
    </citation>
    <scope>NUCLEOTIDE SEQUENCE [LARGE SCALE GENOMIC DNA]</scope>
    <source>
        <strain evidence="1 2">BG109</strain>
    </source>
</reference>
<evidence type="ECO:0008006" key="3">
    <source>
        <dbReference type="Google" id="ProtNLM"/>
    </source>
</evidence>
<proteinExistence type="predicted"/>
<evidence type="ECO:0000313" key="1">
    <source>
        <dbReference type="EMBL" id="MBO1515196.1"/>
    </source>
</evidence>
<gene>
    <name evidence="1" type="ORF">I7822_26615</name>
</gene>
<dbReference type="RefSeq" id="WP_207982080.1">
    <property type="nucleotide sequence ID" value="NZ_JAGDEL010000032.1"/>
</dbReference>
<protein>
    <recommendedName>
        <fullName evidence="3">DUF4878 domain-containing protein</fullName>
    </recommendedName>
</protein>
<comment type="caution">
    <text evidence="1">The sequence shown here is derived from an EMBL/GenBank/DDBJ whole genome shotgun (WGS) entry which is preliminary data.</text>
</comment>
<dbReference type="EMBL" id="JAGDEL010000032">
    <property type="protein sequence ID" value="MBO1515196.1"/>
    <property type="molecule type" value="Genomic_DNA"/>
</dbReference>
<sequence length="148" mass="16653">MSSTIDIMIGREKMKALKMIGSILAILVVVRLFTGGTIEEGDLEKIAEQKAKEEIRANREIDKYKILNVAVLSNMNIINATTMGLPQDDVNMIEIEVEVKVTSTKGIETTEWYNYSFFQLIGEEEWKLGKEVGDSGYGTPIYELVDLE</sequence>
<organism evidence="1 2">
    <name type="scientific">Metabacillus bambusae</name>
    <dbReference type="NCBI Taxonomy" id="2795218"/>
    <lineage>
        <taxon>Bacteria</taxon>
        <taxon>Bacillati</taxon>
        <taxon>Bacillota</taxon>
        <taxon>Bacilli</taxon>
        <taxon>Bacillales</taxon>
        <taxon>Bacillaceae</taxon>
        <taxon>Metabacillus</taxon>
    </lineage>
</organism>
<name>A0ABS3NA93_9BACI</name>